<proteinExistence type="predicted"/>
<dbReference type="EMBL" id="JQ844288">
    <property type="protein sequence ID" value="AGS54303.1"/>
    <property type="molecule type" value="Genomic_DNA"/>
</dbReference>
<evidence type="ECO:0000313" key="1">
    <source>
        <dbReference type="EMBL" id="AGS54303.1"/>
    </source>
</evidence>
<accession>A0A806KPN7</accession>
<dbReference type="AlphaFoldDB" id="A0A806KPN7"/>
<protein>
    <submittedName>
        <fullName evidence="1">Uncharacterized protein</fullName>
    </submittedName>
</protein>
<sequence length="57" mass="7012">MKAIFESKKSPFYHFGYLMTLDRIPRLIKRGYIVKNGHYEFDDPFFRHWIIMKRSSV</sequence>
<organism evidence="1">
    <name type="scientific">uncultured bacterium contig00111</name>
    <dbReference type="NCBI Taxonomy" id="1181575"/>
    <lineage>
        <taxon>Bacteria</taxon>
        <taxon>environmental samples</taxon>
    </lineage>
</organism>
<reference evidence="1" key="1">
    <citation type="submission" date="2012-03" db="EMBL/GenBank/DDBJ databases">
        <title>Functional metagenomics reveals considerable lignocellulase gene clusters in the gut microbiome of a wood-feeding higher termite.</title>
        <authorList>
            <person name="Liu N."/>
        </authorList>
    </citation>
    <scope>NUCLEOTIDE SEQUENCE</scope>
</reference>
<name>A0A806KPN7_9BACT</name>